<proteinExistence type="inferred from homology"/>
<dbReference type="PANTHER" id="PTHR37313">
    <property type="entry name" value="UPF0749 PROTEIN RV1825"/>
    <property type="match status" value="1"/>
</dbReference>
<reference evidence="2" key="1">
    <citation type="submission" date="2020-02" db="EMBL/GenBank/DDBJ databases">
        <authorList>
            <person name="Meier V. D."/>
        </authorList>
    </citation>
    <scope>NUCLEOTIDE SEQUENCE</scope>
    <source>
        <strain evidence="2">AVDCRST_MAG50</strain>
    </source>
</reference>
<evidence type="ECO:0000256" key="1">
    <source>
        <dbReference type="ARBA" id="ARBA00009108"/>
    </source>
</evidence>
<dbReference type="Gene3D" id="3.30.70.1880">
    <property type="entry name" value="Protein of unknown function DUF881"/>
    <property type="match status" value="1"/>
</dbReference>
<accession>A0A6J4I905</accession>
<dbReference type="Pfam" id="PF05949">
    <property type="entry name" value="DUF881"/>
    <property type="match status" value="1"/>
</dbReference>
<gene>
    <name evidence="2" type="ORF">AVDCRST_MAG50-1948</name>
</gene>
<name>A0A6J4I905_9ACTN</name>
<protein>
    <recommendedName>
        <fullName evidence="3">DUF881 domain-containing protein</fullName>
    </recommendedName>
</protein>
<sequence>MPARSPLSLVGLAALLGFLLVTTASSAKAHRLAEAPRQAELIELIGDRRSAVADLDEAVAQLRDEVAKGKVAISRSSAADEREAEEQAQLAKLAGTVALTGRGVVVQLSHSDRTPTSSADAGAYRINDADLQLVVNALLAAGADAVAINDSRLVSTTAIRAAGAHIVVNFRPLVPPFRVAAIGADRRAFESSAIAADFKRWSGMFGLGYTVSTSSEVTVPAYAGRVTIANAEPR</sequence>
<comment type="similarity">
    <text evidence="1">Belongs to the UPF0749 family.</text>
</comment>
<dbReference type="PANTHER" id="PTHR37313:SF1">
    <property type="entry name" value="UPF0749 PROTEIN RV1823"/>
    <property type="match status" value="1"/>
</dbReference>
<organism evidence="2">
    <name type="scientific">uncultured Acidimicrobiales bacterium</name>
    <dbReference type="NCBI Taxonomy" id="310071"/>
    <lineage>
        <taxon>Bacteria</taxon>
        <taxon>Bacillati</taxon>
        <taxon>Actinomycetota</taxon>
        <taxon>Acidimicrobiia</taxon>
        <taxon>Acidimicrobiales</taxon>
        <taxon>environmental samples</taxon>
    </lineage>
</organism>
<evidence type="ECO:0000313" key="2">
    <source>
        <dbReference type="EMBL" id="CAA9245765.1"/>
    </source>
</evidence>
<dbReference type="GO" id="GO:0005886">
    <property type="term" value="C:plasma membrane"/>
    <property type="evidence" value="ECO:0007669"/>
    <property type="project" value="TreeGrafter"/>
</dbReference>
<dbReference type="AlphaFoldDB" id="A0A6J4I905"/>
<dbReference type="InterPro" id="IPR010273">
    <property type="entry name" value="DUF881"/>
</dbReference>
<evidence type="ECO:0008006" key="3">
    <source>
        <dbReference type="Google" id="ProtNLM"/>
    </source>
</evidence>
<dbReference type="EMBL" id="CADCTF010000100">
    <property type="protein sequence ID" value="CAA9245765.1"/>
    <property type="molecule type" value="Genomic_DNA"/>
</dbReference>